<evidence type="ECO:0000313" key="6">
    <source>
        <dbReference type="Proteomes" id="UP000031561"/>
    </source>
</evidence>
<dbReference type="InterPro" id="IPR017150">
    <property type="entry name" value="Pept_M20_glutamate_carboxypep"/>
</dbReference>
<dbReference type="InterPro" id="IPR011650">
    <property type="entry name" value="Peptidase_M20_dimer"/>
</dbReference>
<dbReference type="Pfam" id="PF07687">
    <property type="entry name" value="M20_dimer"/>
    <property type="match status" value="1"/>
</dbReference>
<gene>
    <name evidence="5" type="ORF">QQ91_0012535</name>
</gene>
<reference evidence="5 6" key="1">
    <citation type="journal article" date="2015" name="Genome Announc.">
        <title>Draft Genome Sequence of Filamentous Marine Cyanobacterium Lyngbya confervoides Strain BDU141951.</title>
        <authorList>
            <person name="Chandrababunaidu M.M."/>
            <person name="Sen D."/>
            <person name="Tripathy S."/>
        </authorList>
    </citation>
    <scope>NUCLEOTIDE SEQUENCE [LARGE SCALE GENOMIC DNA]</scope>
    <source>
        <strain evidence="5 6">BDU141951</strain>
    </source>
</reference>
<evidence type="ECO:0000256" key="1">
    <source>
        <dbReference type="ARBA" id="ARBA00022723"/>
    </source>
</evidence>
<evidence type="ECO:0000259" key="4">
    <source>
        <dbReference type="Pfam" id="PF07687"/>
    </source>
</evidence>
<dbReference type="RefSeq" id="WP_236096182.1">
    <property type="nucleotide sequence ID" value="NZ_JTHE03000067.1"/>
</dbReference>
<sequence>MTELLQQLVSAESPSTVPAAQQPVLHILQRALQTRNYRAQIVPGHRTGGHLLARPNTRCPGDEFQGSRGKQLILGHCDTVWPLGTLETMPFTLRQGKAFGPGTYDMKAGLVMALYALEALQALSQRAPLDPMIFINSDEEIGSIESTPHIQQLAKQVERAYVLEPSLGPQGKIKTARKGVGRFSVKVLGRAAHAGLDPDKGVSAILELAIVIQRLFQLNDPDRGITVNVGTIDGGIRSNVVAPESRAEVDVRVLHAEDAQRLATQILGLRASTPGTTLEITGTMGRPPMEHTPRNEALWQQARSVAADLGLDLEAATAGGGSDGNTTSLHTATLDGLGAVGDGAHAPGEYIHLDSLIERSALLTRLLLLPSCDAPSDAPPDPCRDAGDAHD</sequence>
<dbReference type="InterPro" id="IPR036264">
    <property type="entry name" value="Bact_exopeptidase_dim_dom"/>
</dbReference>
<feature type="domain" description="Peptidase M20 dimerisation" evidence="4">
    <location>
        <begin position="175"/>
        <end position="266"/>
    </location>
</feature>
<evidence type="ECO:0000256" key="2">
    <source>
        <dbReference type="ARBA" id="ARBA00022801"/>
    </source>
</evidence>
<dbReference type="GO" id="GO:0016787">
    <property type="term" value="F:hydrolase activity"/>
    <property type="evidence" value="ECO:0007669"/>
    <property type="project" value="UniProtKB-KW"/>
</dbReference>
<feature type="active site" evidence="3">
    <location>
        <position position="78"/>
    </location>
</feature>
<dbReference type="CDD" id="cd03885">
    <property type="entry name" value="M20_CPDG2"/>
    <property type="match status" value="1"/>
</dbReference>
<keyword evidence="1" id="KW-0479">Metal-binding</keyword>
<dbReference type="InterPro" id="IPR050072">
    <property type="entry name" value="Peptidase_M20A"/>
</dbReference>
<feature type="active site" description="Proton acceptor" evidence="3">
    <location>
        <position position="139"/>
    </location>
</feature>
<name>A0ABD4T502_9CYAN</name>
<dbReference type="SUPFAM" id="SSF55031">
    <property type="entry name" value="Bacterial exopeptidase dimerisation domain"/>
    <property type="match status" value="1"/>
</dbReference>
<dbReference type="GO" id="GO:0046872">
    <property type="term" value="F:metal ion binding"/>
    <property type="evidence" value="ECO:0007669"/>
    <property type="project" value="UniProtKB-KW"/>
</dbReference>
<accession>A0ABD4T502</accession>
<dbReference type="PIRSF" id="PIRSF037238">
    <property type="entry name" value="Carboxypeptidase_G2"/>
    <property type="match status" value="1"/>
</dbReference>
<dbReference type="InterPro" id="IPR002933">
    <property type="entry name" value="Peptidase_M20"/>
</dbReference>
<dbReference type="AlphaFoldDB" id="A0ABD4T502"/>
<dbReference type="PANTHER" id="PTHR43808">
    <property type="entry name" value="ACETYLORNITHINE DEACETYLASE"/>
    <property type="match status" value="1"/>
</dbReference>
<keyword evidence="6" id="KW-1185">Reference proteome</keyword>
<evidence type="ECO:0000256" key="3">
    <source>
        <dbReference type="PIRSR" id="PIRSR037238-1"/>
    </source>
</evidence>
<evidence type="ECO:0000313" key="5">
    <source>
        <dbReference type="EMBL" id="MCM1983645.1"/>
    </source>
</evidence>
<protein>
    <submittedName>
        <fullName evidence="5">M20 family metallopeptidase</fullName>
    </submittedName>
</protein>
<dbReference type="EMBL" id="JTHE03000067">
    <property type="protein sequence ID" value="MCM1983645.1"/>
    <property type="molecule type" value="Genomic_DNA"/>
</dbReference>
<dbReference type="SUPFAM" id="SSF53187">
    <property type="entry name" value="Zn-dependent exopeptidases"/>
    <property type="match status" value="1"/>
</dbReference>
<dbReference type="Gene3D" id="3.40.630.10">
    <property type="entry name" value="Zn peptidases"/>
    <property type="match status" value="1"/>
</dbReference>
<dbReference type="Pfam" id="PF01546">
    <property type="entry name" value="Peptidase_M20"/>
    <property type="match status" value="1"/>
</dbReference>
<dbReference type="Gene3D" id="3.30.70.360">
    <property type="match status" value="1"/>
</dbReference>
<proteinExistence type="predicted"/>
<dbReference type="Proteomes" id="UP000031561">
    <property type="component" value="Unassembled WGS sequence"/>
</dbReference>
<keyword evidence="2" id="KW-0378">Hydrolase</keyword>
<organism evidence="5 6">
    <name type="scientific">Lyngbya confervoides BDU141951</name>
    <dbReference type="NCBI Taxonomy" id="1574623"/>
    <lineage>
        <taxon>Bacteria</taxon>
        <taxon>Bacillati</taxon>
        <taxon>Cyanobacteriota</taxon>
        <taxon>Cyanophyceae</taxon>
        <taxon>Oscillatoriophycideae</taxon>
        <taxon>Oscillatoriales</taxon>
        <taxon>Microcoleaceae</taxon>
        <taxon>Lyngbya</taxon>
    </lineage>
</organism>
<dbReference type="PANTHER" id="PTHR43808:SF9">
    <property type="entry name" value="BLL0789 PROTEIN"/>
    <property type="match status" value="1"/>
</dbReference>
<comment type="caution">
    <text evidence="5">The sequence shown here is derived from an EMBL/GenBank/DDBJ whole genome shotgun (WGS) entry which is preliminary data.</text>
</comment>